<feature type="domain" description="Ribosomal protein/NADH dehydrogenase" evidence="5">
    <location>
        <begin position="40"/>
        <end position="129"/>
    </location>
</feature>
<protein>
    <recommendedName>
        <fullName evidence="5">Ribosomal protein/NADH dehydrogenase domain-containing protein</fullName>
    </recommendedName>
</protein>
<evidence type="ECO:0000256" key="2">
    <source>
        <dbReference type="ARBA" id="ARBA00022980"/>
    </source>
</evidence>
<dbReference type="GO" id="GO:1990904">
    <property type="term" value="C:ribonucleoprotein complex"/>
    <property type="evidence" value="ECO:0007669"/>
    <property type="project" value="UniProtKB-KW"/>
</dbReference>
<dbReference type="AlphaFoldDB" id="A0A9P7YFJ9"/>
<evidence type="ECO:0000313" key="6">
    <source>
        <dbReference type="EMBL" id="KAG9232292.1"/>
    </source>
</evidence>
<sequence>MVNVSRRMRQLTEMIQLKVGSGAVQLPPEIRRIHISFARVFGHGHLGPKLFWRNDLRRLKYYNPALDVSIVRPSGNPEEPATMTVYYHKPGSSTTSPDTVAPLLSETIDIKDKGPPQILDQILKIAGGTKVVPAEEDLETVARLKGMRKQSRVDRDISEKLNEQRRILAAKEARRKSLLAL</sequence>
<evidence type="ECO:0000256" key="3">
    <source>
        <dbReference type="ARBA" id="ARBA00023128"/>
    </source>
</evidence>
<name>A0A9P7YFJ9_9HELO</name>
<accession>A0A9P7YFJ9</accession>
<dbReference type="GO" id="GO:0003735">
    <property type="term" value="F:structural constituent of ribosome"/>
    <property type="evidence" value="ECO:0007669"/>
    <property type="project" value="InterPro"/>
</dbReference>
<gene>
    <name evidence="6" type="ORF">BJ875DRAFT_467253</name>
</gene>
<evidence type="ECO:0000313" key="7">
    <source>
        <dbReference type="Proteomes" id="UP000824998"/>
    </source>
</evidence>
<dbReference type="PANTHER" id="PTHR13274:SF2">
    <property type="entry name" value="SMALL RIBOSOMAL SUBUNIT PROTEIN MS25"/>
    <property type="match status" value="1"/>
</dbReference>
<keyword evidence="2" id="KW-0689">Ribosomal protein</keyword>
<dbReference type="Proteomes" id="UP000824998">
    <property type="component" value="Unassembled WGS sequence"/>
</dbReference>
<dbReference type="PANTHER" id="PTHR13274">
    <property type="entry name" value="MITOCHONDRIAL RIBOSOMAL PROTEIN S25"/>
    <property type="match status" value="1"/>
</dbReference>
<dbReference type="EMBL" id="MU251556">
    <property type="protein sequence ID" value="KAG9232292.1"/>
    <property type="molecule type" value="Genomic_DNA"/>
</dbReference>
<keyword evidence="7" id="KW-1185">Reference proteome</keyword>
<keyword evidence="3" id="KW-0496">Mitochondrion</keyword>
<dbReference type="OrthoDB" id="1696305at2759"/>
<proteinExistence type="predicted"/>
<evidence type="ECO:0000259" key="5">
    <source>
        <dbReference type="SMART" id="SM00916"/>
    </source>
</evidence>
<keyword evidence="4" id="KW-0687">Ribonucleoprotein</keyword>
<dbReference type="InterPro" id="IPR040049">
    <property type="entry name" value="Ribosomal_mS25/mL61"/>
</dbReference>
<dbReference type="InterPro" id="IPR007741">
    <property type="entry name" value="Ribosomal_mL43/mS25/NADH_DH"/>
</dbReference>
<reference evidence="6" key="1">
    <citation type="journal article" date="2021" name="IMA Fungus">
        <title>Genomic characterization of three marine fungi, including Emericellopsis atlantica sp. nov. with signatures of a generalist lifestyle and marine biomass degradation.</title>
        <authorList>
            <person name="Hagestad O.C."/>
            <person name="Hou L."/>
            <person name="Andersen J.H."/>
            <person name="Hansen E.H."/>
            <person name="Altermark B."/>
            <person name="Li C."/>
            <person name="Kuhnert E."/>
            <person name="Cox R.J."/>
            <person name="Crous P.W."/>
            <person name="Spatafora J.W."/>
            <person name="Lail K."/>
            <person name="Amirebrahimi M."/>
            <person name="Lipzen A."/>
            <person name="Pangilinan J."/>
            <person name="Andreopoulos W."/>
            <person name="Hayes R.D."/>
            <person name="Ng V."/>
            <person name="Grigoriev I.V."/>
            <person name="Jackson S.A."/>
            <person name="Sutton T.D.S."/>
            <person name="Dobson A.D.W."/>
            <person name="Rama T."/>
        </authorList>
    </citation>
    <scope>NUCLEOTIDE SEQUENCE</scope>
    <source>
        <strain evidence="6">TRa018bII</strain>
    </source>
</reference>
<evidence type="ECO:0000256" key="1">
    <source>
        <dbReference type="ARBA" id="ARBA00004173"/>
    </source>
</evidence>
<dbReference type="SMART" id="SM00916">
    <property type="entry name" value="L51_S25_CI-B8"/>
    <property type="match status" value="1"/>
</dbReference>
<evidence type="ECO:0000256" key="4">
    <source>
        <dbReference type="ARBA" id="ARBA00023274"/>
    </source>
</evidence>
<comment type="caution">
    <text evidence="6">The sequence shown here is derived from an EMBL/GenBank/DDBJ whole genome shotgun (WGS) entry which is preliminary data.</text>
</comment>
<comment type="subcellular location">
    <subcellularLocation>
        <location evidence="1">Mitochondrion</location>
    </subcellularLocation>
</comment>
<dbReference type="GO" id="GO:0005739">
    <property type="term" value="C:mitochondrion"/>
    <property type="evidence" value="ECO:0007669"/>
    <property type="project" value="UniProtKB-SubCell"/>
</dbReference>
<dbReference type="GO" id="GO:0005840">
    <property type="term" value="C:ribosome"/>
    <property type="evidence" value="ECO:0007669"/>
    <property type="project" value="UniProtKB-KW"/>
</dbReference>
<organism evidence="6 7">
    <name type="scientific">Amylocarpus encephaloides</name>
    <dbReference type="NCBI Taxonomy" id="45428"/>
    <lineage>
        <taxon>Eukaryota</taxon>
        <taxon>Fungi</taxon>
        <taxon>Dikarya</taxon>
        <taxon>Ascomycota</taxon>
        <taxon>Pezizomycotina</taxon>
        <taxon>Leotiomycetes</taxon>
        <taxon>Helotiales</taxon>
        <taxon>Helotiales incertae sedis</taxon>
        <taxon>Amylocarpus</taxon>
    </lineage>
</organism>